<protein>
    <submittedName>
        <fullName evidence="1">Uncharacterized protein</fullName>
    </submittedName>
</protein>
<dbReference type="AlphaFoldDB" id="A0A1C2FX52"/>
<keyword evidence="2" id="KW-1185">Reference proteome</keyword>
<accession>A0A1C2FX52</accession>
<name>A0A1C2FX52_9GAMM</name>
<dbReference type="Proteomes" id="UP000253250">
    <property type="component" value="Unassembled WGS sequence"/>
</dbReference>
<evidence type="ECO:0000313" key="1">
    <source>
        <dbReference type="EMBL" id="RCN56378.1"/>
    </source>
</evidence>
<gene>
    <name evidence="1" type="ORF">C4900_11140</name>
</gene>
<dbReference type="EMBL" id="PSYR01000002">
    <property type="protein sequence ID" value="RCN56378.1"/>
    <property type="molecule type" value="Genomic_DNA"/>
</dbReference>
<comment type="caution">
    <text evidence="1">The sequence shown here is derived from an EMBL/GenBank/DDBJ whole genome shotgun (WGS) entry which is preliminary data.</text>
</comment>
<evidence type="ECO:0000313" key="2">
    <source>
        <dbReference type="Proteomes" id="UP000253250"/>
    </source>
</evidence>
<proteinExistence type="predicted"/>
<reference evidence="1 2" key="1">
    <citation type="submission" date="2018-02" db="EMBL/GenBank/DDBJ databases">
        <title>Insights into the biology of acidophilic members of the Acidiferrobacteraceae family derived from comparative genomic analyses.</title>
        <authorList>
            <person name="Issotta F."/>
            <person name="Thyssen C."/>
            <person name="Mena C."/>
            <person name="Moya A."/>
            <person name="Bellenberg S."/>
            <person name="Sproer C."/>
            <person name="Covarrubias P.C."/>
            <person name="Sand W."/>
            <person name="Quatrini R."/>
            <person name="Vera M."/>
        </authorList>
    </citation>
    <scope>NUCLEOTIDE SEQUENCE [LARGE SCALE GENOMIC DNA]</scope>
    <source>
        <strain evidence="2">m-1</strain>
    </source>
</reference>
<organism evidence="1 2">
    <name type="scientific">Acidiferrobacter thiooxydans</name>
    <dbReference type="NCBI Taxonomy" id="163359"/>
    <lineage>
        <taxon>Bacteria</taxon>
        <taxon>Pseudomonadati</taxon>
        <taxon>Pseudomonadota</taxon>
        <taxon>Gammaproteobacteria</taxon>
        <taxon>Acidiferrobacterales</taxon>
        <taxon>Acidiferrobacteraceae</taxon>
        <taxon>Acidiferrobacter</taxon>
    </lineage>
</organism>
<sequence length="67" mass="7252">MLPRTRGLESAYKGFLLCGLSGLLDAVALAVDMNDLATVIRNTCRIPNTEEEASTFPILTILNATQK</sequence>